<dbReference type="AlphaFoldDB" id="A0A1H7LZ12"/>
<reference evidence="2 3" key="1">
    <citation type="submission" date="2016-10" db="EMBL/GenBank/DDBJ databases">
        <authorList>
            <person name="de Groot N.N."/>
        </authorList>
    </citation>
    <scope>NUCLEOTIDE SEQUENCE [LARGE SCALE GENOMIC DNA]</scope>
    <source>
        <strain evidence="2 3">CDM_5</strain>
    </source>
</reference>
<dbReference type="Gene3D" id="2.60.120.10">
    <property type="entry name" value="Jelly Rolls"/>
    <property type="match status" value="1"/>
</dbReference>
<sequence>MGYRVVDTDDVEPTAGRSSELRRIGVEAGAENVALNHFRAAPGDQIPLMYHYHTEQEEAFYVLSGTLFVETPEETFEVPAGGLFVADPESPHRAYNPLDAADPVELLAVGAPAVTGDAARYDPDDE</sequence>
<protein>
    <submittedName>
        <fullName evidence="2">Cupin domain-containing protein</fullName>
    </submittedName>
</protein>
<feature type="domain" description="Cupin type-2" evidence="1">
    <location>
        <begin position="38"/>
        <end position="109"/>
    </location>
</feature>
<dbReference type="EMBL" id="FOAD01000002">
    <property type="protein sequence ID" value="SEL04171.1"/>
    <property type="molecule type" value="Genomic_DNA"/>
</dbReference>
<organism evidence="2 3">
    <name type="scientific">Haloferax larsenii</name>
    <dbReference type="NCBI Taxonomy" id="302484"/>
    <lineage>
        <taxon>Archaea</taxon>
        <taxon>Methanobacteriati</taxon>
        <taxon>Methanobacteriota</taxon>
        <taxon>Stenosarchaea group</taxon>
        <taxon>Halobacteria</taxon>
        <taxon>Halobacteriales</taxon>
        <taxon>Haloferacaceae</taxon>
        <taxon>Haloferax</taxon>
    </lineage>
</organism>
<dbReference type="InterPro" id="IPR011051">
    <property type="entry name" value="RmlC_Cupin_sf"/>
</dbReference>
<dbReference type="SUPFAM" id="SSF51182">
    <property type="entry name" value="RmlC-like cupins"/>
    <property type="match status" value="1"/>
</dbReference>
<dbReference type="OrthoDB" id="192542at2157"/>
<proteinExistence type="predicted"/>
<dbReference type="InterPro" id="IPR014710">
    <property type="entry name" value="RmlC-like_jellyroll"/>
</dbReference>
<dbReference type="Pfam" id="PF07883">
    <property type="entry name" value="Cupin_2"/>
    <property type="match status" value="1"/>
</dbReference>
<name>A0A1H7LZ12_HALLR</name>
<gene>
    <name evidence="2" type="ORF">SAMN04488691_102459</name>
</gene>
<accession>A0A1H7LZ12</accession>
<evidence type="ECO:0000313" key="3">
    <source>
        <dbReference type="Proteomes" id="UP000183894"/>
    </source>
</evidence>
<evidence type="ECO:0000313" key="2">
    <source>
        <dbReference type="EMBL" id="SEL04171.1"/>
    </source>
</evidence>
<dbReference type="RefSeq" id="WP_074793033.1">
    <property type="nucleotide sequence ID" value="NZ_FOAD01000002.1"/>
</dbReference>
<evidence type="ECO:0000259" key="1">
    <source>
        <dbReference type="Pfam" id="PF07883"/>
    </source>
</evidence>
<dbReference type="InterPro" id="IPR013096">
    <property type="entry name" value="Cupin_2"/>
</dbReference>
<dbReference type="Proteomes" id="UP000183894">
    <property type="component" value="Unassembled WGS sequence"/>
</dbReference>